<dbReference type="RefSeq" id="WP_305387431.1">
    <property type="nucleotide sequence ID" value="NZ_CP117426.1"/>
</dbReference>
<organism evidence="1 2">
    <name type="scientific">Pseudomonas hefeiensis</name>
    <dbReference type="NCBI Taxonomy" id="2738125"/>
    <lineage>
        <taxon>Bacteria</taxon>
        <taxon>Pseudomonadati</taxon>
        <taxon>Pseudomonadota</taxon>
        <taxon>Gammaproteobacteria</taxon>
        <taxon>Pseudomonadales</taxon>
        <taxon>Pseudomonadaceae</taxon>
        <taxon>Pseudomonas</taxon>
    </lineage>
</organism>
<dbReference type="Proteomes" id="UP001230339">
    <property type="component" value="Chromosome"/>
</dbReference>
<evidence type="ECO:0000313" key="1">
    <source>
        <dbReference type="EMBL" id="WLH13100.1"/>
    </source>
</evidence>
<accession>A0ABY9GBP7</accession>
<sequence length="45" mass="5000">MPYFSAERKAALLKTASLAEPLGWEVYEEESGEKTAELLQRSVIG</sequence>
<proteinExistence type="predicted"/>
<evidence type="ECO:0000313" key="2">
    <source>
        <dbReference type="Proteomes" id="UP001230339"/>
    </source>
</evidence>
<reference evidence="1 2" key="1">
    <citation type="submission" date="2023-02" db="EMBL/GenBank/DDBJ databases">
        <title>Evolution of Hrp T3SS in non-pathogenic Pseudomonas fluorescens.</title>
        <authorList>
            <person name="Liao K."/>
            <person name="Wei H."/>
            <person name="Gu Y."/>
        </authorList>
    </citation>
    <scope>NUCLEOTIDE SEQUENCE [LARGE SCALE GENOMIC DNA]</scope>
    <source>
        <strain evidence="1 2">FP205</strain>
    </source>
</reference>
<keyword evidence="2" id="KW-1185">Reference proteome</keyword>
<dbReference type="EMBL" id="CP117449">
    <property type="protein sequence ID" value="WLH13100.1"/>
    <property type="molecule type" value="Genomic_DNA"/>
</dbReference>
<name>A0ABY9GBP7_9PSED</name>
<gene>
    <name evidence="1" type="ORF">PSH57_01685</name>
</gene>
<protein>
    <submittedName>
        <fullName evidence="1">Uncharacterized protein</fullName>
    </submittedName>
</protein>